<comment type="catalytic activity">
    <reaction evidence="2">
        <text>a 3'-end 2',3'-cyclophospho-ribonucleotide-RNA + H2O = a 3'-end 2'-phospho-ribonucleotide-RNA + H(+)</text>
        <dbReference type="Rhea" id="RHEA:11828"/>
        <dbReference type="Rhea" id="RHEA-COMP:10464"/>
        <dbReference type="Rhea" id="RHEA-COMP:17353"/>
        <dbReference type="ChEBI" id="CHEBI:15377"/>
        <dbReference type="ChEBI" id="CHEBI:15378"/>
        <dbReference type="ChEBI" id="CHEBI:83064"/>
        <dbReference type="ChEBI" id="CHEBI:173113"/>
        <dbReference type="EC" id="3.1.4.58"/>
    </reaction>
</comment>
<dbReference type="InterPro" id="IPR004175">
    <property type="entry name" value="RNA_CPDase"/>
</dbReference>
<dbReference type="PANTHER" id="PTHR35561">
    <property type="entry name" value="RNA 2',3'-CYCLIC PHOSPHODIESTERASE"/>
    <property type="match status" value="1"/>
</dbReference>
<dbReference type="SUPFAM" id="SSF55144">
    <property type="entry name" value="LigT-like"/>
    <property type="match status" value="1"/>
</dbReference>
<evidence type="ECO:0000313" key="4">
    <source>
        <dbReference type="Proteomes" id="UP001501671"/>
    </source>
</evidence>
<sequence>MPEQFFLPGLQPAPRPTDRLFYAVFPAPDAAARIAAFAAQLCASQGLRGRPLAASRLHVTLHHLGDYLGLPQDLVDHARAAGDAVAMRPFDAEFDAVGSFAGRRGRHPIVLLGGDGVAGLDMLQRRLCAALAPAGPARDAAAAAPYTPHVTLLYGDRTIAERPIDAVRWRVGEFVLVRSLLGRSRYERLATWPLAA</sequence>
<evidence type="ECO:0000256" key="2">
    <source>
        <dbReference type="HAMAP-Rule" id="MF_01940"/>
    </source>
</evidence>
<protein>
    <recommendedName>
        <fullName evidence="2">RNA 2',3'-cyclic phosphodiesterase</fullName>
        <shortName evidence="2">RNA 2',3'-CPDase</shortName>
        <ecNumber evidence="2">3.1.4.58</ecNumber>
    </recommendedName>
</protein>
<accession>A0ABP8GKF1</accession>
<dbReference type="Pfam" id="PF13563">
    <property type="entry name" value="2_5_RNA_ligase2"/>
    <property type="match status" value="1"/>
</dbReference>
<proteinExistence type="inferred from homology"/>
<name>A0ABP8GKF1_9BURK</name>
<gene>
    <name evidence="3" type="ORF">GCM10023144_08950</name>
</gene>
<dbReference type="Proteomes" id="UP001501671">
    <property type="component" value="Unassembled WGS sequence"/>
</dbReference>
<dbReference type="RefSeq" id="WP_345246750.1">
    <property type="nucleotide sequence ID" value="NZ_BAABFO010000003.1"/>
</dbReference>
<feature type="active site" description="Proton acceptor" evidence="2">
    <location>
        <position position="149"/>
    </location>
</feature>
<keyword evidence="4" id="KW-1185">Reference proteome</keyword>
<feature type="short sequence motif" description="HXTX 1" evidence="2">
    <location>
        <begin position="58"/>
        <end position="61"/>
    </location>
</feature>
<keyword evidence="3" id="KW-0436">Ligase</keyword>
<dbReference type="EMBL" id="BAABFO010000003">
    <property type="protein sequence ID" value="GAA4326021.1"/>
    <property type="molecule type" value="Genomic_DNA"/>
</dbReference>
<dbReference type="HAMAP" id="MF_01940">
    <property type="entry name" value="RNA_CPDase"/>
    <property type="match status" value="1"/>
</dbReference>
<organism evidence="3 4">
    <name type="scientific">Pigmentiphaga soli</name>
    <dbReference type="NCBI Taxonomy" id="1007095"/>
    <lineage>
        <taxon>Bacteria</taxon>
        <taxon>Pseudomonadati</taxon>
        <taxon>Pseudomonadota</taxon>
        <taxon>Betaproteobacteria</taxon>
        <taxon>Burkholderiales</taxon>
        <taxon>Alcaligenaceae</taxon>
        <taxon>Pigmentiphaga</taxon>
    </lineage>
</organism>
<comment type="function">
    <text evidence="2">Hydrolyzes RNA 2',3'-cyclic phosphodiester to an RNA 2'-phosphomonoester.</text>
</comment>
<dbReference type="EC" id="3.1.4.58" evidence="2"/>
<feature type="short sequence motif" description="HXTX 2" evidence="2">
    <location>
        <begin position="149"/>
        <end position="152"/>
    </location>
</feature>
<keyword evidence="1 2" id="KW-0378">Hydrolase</keyword>
<comment type="similarity">
    <text evidence="2">Belongs to the 2H phosphoesterase superfamily. ThpR family.</text>
</comment>
<dbReference type="Gene3D" id="3.90.1140.10">
    <property type="entry name" value="Cyclic phosphodiesterase"/>
    <property type="match status" value="1"/>
</dbReference>
<feature type="active site" description="Proton donor" evidence="2">
    <location>
        <position position="58"/>
    </location>
</feature>
<dbReference type="InterPro" id="IPR009097">
    <property type="entry name" value="Cyclic_Pdiesterase"/>
</dbReference>
<comment type="caution">
    <text evidence="3">The sequence shown here is derived from an EMBL/GenBank/DDBJ whole genome shotgun (WGS) entry which is preliminary data.</text>
</comment>
<evidence type="ECO:0000256" key="1">
    <source>
        <dbReference type="ARBA" id="ARBA00022801"/>
    </source>
</evidence>
<dbReference type="GO" id="GO:0016874">
    <property type="term" value="F:ligase activity"/>
    <property type="evidence" value="ECO:0007669"/>
    <property type="project" value="UniProtKB-KW"/>
</dbReference>
<dbReference type="PANTHER" id="PTHR35561:SF1">
    <property type="entry name" value="RNA 2',3'-CYCLIC PHOSPHODIESTERASE"/>
    <property type="match status" value="1"/>
</dbReference>
<reference evidence="4" key="1">
    <citation type="journal article" date="2019" name="Int. J. Syst. Evol. Microbiol.">
        <title>The Global Catalogue of Microorganisms (GCM) 10K type strain sequencing project: providing services to taxonomists for standard genome sequencing and annotation.</title>
        <authorList>
            <consortium name="The Broad Institute Genomics Platform"/>
            <consortium name="The Broad Institute Genome Sequencing Center for Infectious Disease"/>
            <person name="Wu L."/>
            <person name="Ma J."/>
        </authorList>
    </citation>
    <scope>NUCLEOTIDE SEQUENCE [LARGE SCALE GENOMIC DNA]</scope>
    <source>
        <strain evidence="4">JCM 17666</strain>
    </source>
</reference>
<evidence type="ECO:0000313" key="3">
    <source>
        <dbReference type="EMBL" id="GAA4326021.1"/>
    </source>
</evidence>